<dbReference type="AlphaFoldDB" id="A0A4C1U302"/>
<evidence type="ECO:0000313" key="2">
    <source>
        <dbReference type="Proteomes" id="UP000299102"/>
    </source>
</evidence>
<protein>
    <submittedName>
        <fullName evidence="1">Uncharacterized protein</fullName>
    </submittedName>
</protein>
<dbReference type="Proteomes" id="UP000299102">
    <property type="component" value="Unassembled WGS sequence"/>
</dbReference>
<reference evidence="1 2" key="1">
    <citation type="journal article" date="2019" name="Commun. Biol.">
        <title>The bagworm genome reveals a unique fibroin gene that provides high tensile strength.</title>
        <authorList>
            <person name="Kono N."/>
            <person name="Nakamura H."/>
            <person name="Ohtoshi R."/>
            <person name="Tomita M."/>
            <person name="Numata K."/>
            <person name="Arakawa K."/>
        </authorList>
    </citation>
    <scope>NUCLEOTIDE SEQUENCE [LARGE SCALE GENOMIC DNA]</scope>
</reference>
<evidence type="ECO:0000313" key="1">
    <source>
        <dbReference type="EMBL" id="GBP20671.1"/>
    </source>
</evidence>
<accession>A0A4C1U302</accession>
<comment type="caution">
    <text evidence="1">The sequence shown here is derived from an EMBL/GenBank/DDBJ whole genome shotgun (WGS) entry which is preliminary data.</text>
</comment>
<proteinExistence type="predicted"/>
<keyword evidence="2" id="KW-1185">Reference proteome</keyword>
<organism evidence="1 2">
    <name type="scientific">Eumeta variegata</name>
    <name type="common">Bagworm moth</name>
    <name type="synonym">Eumeta japonica</name>
    <dbReference type="NCBI Taxonomy" id="151549"/>
    <lineage>
        <taxon>Eukaryota</taxon>
        <taxon>Metazoa</taxon>
        <taxon>Ecdysozoa</taxon>
        <taxon>Arthropoda</taxon>
        <taxon>Hexapoda</taxon>
        <taxon>Insecta</taxon>
        <taxon>Pterygota</taxon>
        <taxon>Neoptera</taxon>
        <taxon>Endopterygota</taxon>
        <taxon>Lepidoptera</taxon>
        <taxon>Glossata</taxon>
        <taxon>Ditrysia</taxon>
        <taxon>Tineoidea</taxon>
        <taxon>Psychidae</taxon>
        <taxon>Oiketicinae</taxon>
        <taxon>Eumeta</taxon>
    </lineage>
</organism>
<gene>
    <name evidence="1" type="ORF">EVAR_16544_1</name>
</gene>
<sequence>MDVADLSFSLANEPVHRSRFSFAVVARQQKPTVMPRLQCIRYRSVAYRKEICIRRASAATTGRRRVYFFASERTCTSLMMLVHGCAQKAEIDSNDA</sequence>
<dbReference type="EMBL" id="BGZK01000121">
    <property type="protein sequence ID" value="GBP20671.1"/>
    <property type="molecule type" value="Genomic_DNA"/>
</dbReference>
<name>A0A4C1U302_EUMVA</name>